<dbReference type="InterPro" id="IPR056743">
    <property type="entry name" value="TRM5-TYW2-like_MTfase"/>
</dbReference>
<dbReference type="Gene3D" id="3.40.50.150">
    <property type="entry name" value="Vaccinia Virus protein VP39"/>
    <property type="match status" value="1"/>
</dbReference>
<evidence type="ECO:0000313" key="8">
    <source>
        <dbReference type="EMBL" id="MDV0445496.1"/>
    </source>
</evidence>
<dbReference type="Pfam" id="PF02475">
    <property type="entry name" value="TRM5-TYW2_MTfase"/>
    <property type="match status" value="1"/>
</dbReference>
<comment type="caution">
    <text evidence="8">The sequence shown here is derived from an EMBL/GenBank/DDBJ whole genome shotgun (WGS) entry which is preliminary data.</text>
</comment>
<dbReference type="InterPro" id="IPR056744">
    <property type="entry name" value="TRM5/TYW2-like_N"/>
</dbReference>
<dbReference type="PANTHER" id="PTHR23245">
    <property type="entry name" value="TRNA METHYLTRANSFERASE"/>
    <property type="match status" value="1"/>
</dbReference>
<dbReference type="Proteomes" id="UP001272052">
    <property type="component" value="Unassembled WGS sequence"/>
</dbReference>
<proteinExistence type="predicted"/>
<keyword evidence="2" id="KW-0489">Methyltransferase</keyword>
<dbReference type="Gene3D" id="3.30.300.110">
    <property type="entry name" value="Met-10+ protein-like domains"/>
    <property type="match status" value="1"/>
</dbReference>
<dbReference type="SUPFAM" id="SSF53335">
    <property type="entry name" value="S-adenosyl-L-methionine-dependent methyltransferases"/>
    <property type="match status" value="1"/>
</dbReference>
<keyword evidence="4" id="KW-0949">S-adenosyl-L-methionine</keyword>
<dbReference type="EMBL" id="JAWDKC010000018">
    <property type="protein sequence ID" value="MDV0445496.1"/>
    <property type="molecule type" value="Genomic_DNA"/>
</dbReference>
<name>A0ABU3VQ39_9EURY</name>
<keyword evidence="9" id="KW-1185">Reference proteome</keyword>
<dbReference type="InterPro" id="IPR040601">
    <property type="entry name" value="Trm5a/b_N"/>
</dbReference>
<dbReference type="PANTHER" id="PTHR23245:SF36">
    <property type="entry name" value="TRNA (GUANINE(37)-N1)-METHYLTRANSFERASE"/>
    <property type="match status" value="1"/>
</dbReference>
<keyword evidence="1" id="KW-0963">Cytoplasm</keyword>
<organism evidence="8 9">
    <name type="scientific">Methanimicrococcus hacksteinii</name>
    <dbReference type="NCBI Taxonomy" id="3028293"/>
    <lineage>
        <taxon>Archaea</taxon>
        <taxon>Methanobacteriati</taxon>
        <taxon>Methanobacteriota</taxon>
        <taxon>Stenosarchaea group</taxon>
        <taxon>Methanomicrobia</taxon>
        <taxon>Methanosarcinales</taxon>
        <taxon>Methanosarcinaceae</taxon>
        <taxon>Methanimicrococcus</taxon>
    </lineage>
</organism>
<evidence type="ECO:0000313" key="9">
    <source>
        <dbReference type="Proteomes" id="UP001272052"/>
    </source>
</evidence>
<accession>A0ABU3VQ39</accession>
<reference evidence="8 9" key="1">
    <citation type="submission" date="2023-06" db="EMBL/GenBank/DDBJ databases">
        <title>Genome sequence of Methanimicrococcus sp. At1.</title>
        <authorList>
            <person name="Protasov E."/>
            <person name="Platt K."/>
            <person name="Poehlein A."/>
            <person name="Daniel R."/>
            <person name="Brune A."/>
        </authorList>
    </citation>
    <scope>NUCLEOTIDE SEQUENCE [LARGE SCALE GENOMIC DNA]</scope>
    <source>
        <strain evidence="8 9">At1</strain>
    </source>
</reference>
<dbReference type="Gene3D" id="3.30.70.2580">
    <property type="match status" value="1"/>
</dbReference>
<dbReference type="Pfam" id="PF25133">
    <property type="entry name" value="TYW2_N_2"/>
    <property type="match status" value="1"/>
</dbReference>
<dbReference type="CDD" id="cd02440">
    <property type="entry name" value="AdoMet_MTases"/>
    <property type="match status" value="1"/>
</dbReference>
<dbReference type="InterPro" id="IPR029063">
    <property type="entry name" value="SAM-dependent_MTases_sf"/>
</dbReference>
<evidence type="ECO:0000256" key="1">
    <source>
        <dbReference type="ARBA" id="ARBA00022490"/>
    </source>
</evidence>
<evidence type="ECO:0000259" key="7">
    <source>
        <dbReference type="PROSITE" id="PS51684"/>
    </source>
</evidence>
<dbReference type="Pfam" id="PF18093">
    <property type="entry name" value="Trm5_N"/>
    <property type="match status" value="1"/>
</dbReference>
<protein>
    <recommendedName>
        <fullName evidence="7">SAM-dependent methyltransferase TRM5/TYW2-type domain-containing protein</fullName>
    </recommendedName>
</protein>
<dbReference type="PROSITE" id="PS51684">
    <property type="entry name" value="SAM_MT_TRM5_TYW2"/>
    <property type="match status" value="1"/>
</dbReference>
<evidence type="ECO:0000256" key="5">
    <source>
        <dbReference type="ARBA" id="ARBA00022694"/>
    </source>
</evidence>
<evidence type="ECO:0000256" key="6">
    <source>
        <dbReference type="SAM" id="MobiDB-lite"/>
    </source>
</evidence>
<gene>
    <name evidence="8" type="ORF">MmiAt1_10790</name>
</gene>
<evidence type="ECO:0000256" key="4">
    <source>
        <dbReference type="ARBA" id="ARBA00022691"/>
    </source>
</evidence>
<sequence>MNETMQNQTSSGDGESAVRYAFRVHKEDGEPVRRILDEFDVIDHSCKPFADDVYLYLPLLRYPEKEERLEIRDRLMHLILQLPHPTEKMQYHSWYVKDLSFKTHTKVPTVSDLLGFSPAYEIIGDIAVLDDKSESDKSESDKSESDKNKPDNIYPADVSEIAAAILKAHSAVKTVLLSKGPISGEFRTRDLEFLAGVNKTETVHKEYGCKYKVDLARAYFTPRLSTERRRIVEQIKKGDTVIDMFAGVGPYSIFIAKQAAPTLVIANDKNEAAVELLNENIALNKVTNIEALNEDAAVLSEKYAGAGDHVIMNLPHNACDFLDTAVSLCKAGGVIHYYAMTSDDDLFDGSVELIRSAAEKQGRGITVLERRNVRSYAPHQYNICLDVKIL</sequence>
<dbReference type="InterPro" id="IPR030382">
    <property type="entry name" value="MeTrfase_TRM5/TYW2"/>
</dbReference>
<evidence type="ECO:0000256" key="3">
    <source>
        <dbReference type="ARBA" id="ARBA00022679"/>
    </source>
</evidence>
<keyword evidence="3" id="KW-0808">Transferase</keyword>
<evidence type="ECO:0000256" key="2">
    <source>
        <dbReference type="ARBA" id="ARBA00022603"/>
    </source>
</evidence>
<feature type="domain" description="SAM-dependent methyltransferase TRM5/TYW2-type" evidence="7">
    <location>
        <begin position="120"/>
        <end position="390"/>
    </location>
</feature>
<keyword evidence="5" id="KW-0819">tRNA processing</keyword>
<feature type="region of interest" description="Disordered" evidence="6">
    <location>
        <begin position="132"/>
        <end position="153"/>
    </location>
</feature>
<feature type="compositionally biased region" description="Basic and acidic residues" evidence="6">
    <location>
        <begin position="132"/>
        <end position="150"/>
    </location>
</feature>